<organism evidence="1 2">
    <name type="scientific">Symbiodinium natans</name>
    <dbReference type="NCBI Taxonomy" id="878477"/>
    <lineage>
        <taxon>Eukaryota</taxon>
        <taxon>Sar</taxon>
        <taxon>Alveolata</taxon>
        <taxon>Dinophyceae</taxon>
        <taxon>Suessiales</taxon>
        <taxon>Symbiodiniaceae</taxon>
        <taxon>Symbiodinium</taxon>
    </lineage>
</organism>
<dbReference type="Proteomes" id="UP000604046">
    <property type="component" value="Unassembled WGS sequence"/>
</dbReference>
<comment type="caution">
    <text evidence="1">The sequence shown here is derived from an EMBL/GenBank/DDBJ whole genome shotgun (WGS) entry which is preliminary data.</text>
</comment>
<proteinExistence type="predicted"/>
<keyword evidence="2" id="KW-1185">Reference proteome</keyword>
<dbReference type="AlphaFoldDB" id="A0A812V5K2"/>
<sequence>MQNQTTTAGSCMIFVRRSTCHQRRPRARLYGPLAEEVTVSLPMFSKSTKRTRKPGRIWPEPYTCKRPVV</sequence>
<accession>A0A812V5K2</accession>
<evidence type="ECO:0000313" key="1">
    <source>
        <dbReference type="EMBL" id="CAE7603089.1"/>
    </source>
</evidence>
<evidence type="ECO:0000313" key="2">
    <source>
        <dbReference type="Proteomes" id="UP000604046"/>
    </source>
</evidence>
<protein>
    <submittedName>
        <fullName evidence="1">Uncharacterized protein</fullName>
    </submittedName>
</protein>
<dbReference type="EMBL" id="CAJNDS010002801">
    <property type="protein sequence ID" value="CAE7603089.1"/>
    <property type="molecule type" value="Genomic_DNA"/>
</dbReference>
<gene>
    <name evidence="1" type="ORF">SNAT2548_LOCUS34304</name>
</gene>
<name>A0A812V5K2_9DINO</name>
<reference evidence="1" key="1">
    <citation type="submission" date="2021-02" db="EMBL/GenBank/DDBJ databases">
        <authorList>
            <person name="Dougan E. K."/>
            <person name="Rhodes N."/>
            <person name="Thang M."/>
            <person name="Chan C."/>
        </authorList>
    </citation>
    <scope>NUCLEOTIDE SEQUENCE</scope>
</reference>